<reference evidence="3 4" key="1">
    <citation type="submission" date="2018-04" db="EMBL/GenBank/DDBJ databases">
        <title>Complete genome uncultured novel isolate.</title>
        <authorList>
            <person name="Merlino G."/>
        </authorList>
    </citation>
    <scope>NUCLEOTIDE SEQUENCE [LARGE SCALE GENOMIC DNA]</scope>
    <source>
        <strain evidence="4">R1DC9</strain>
    </source>
</reference>
<dbReference type="SMART" id="SM01360">
    <property type="entry name" value="A2M"/>
    <property type="match status" value="1"/>
</dbReference>
<dbReference type="Pfam" id="PF13715">
    <property type="entry name" value="CarbopepD_reg_2"/>
    <property type="match status" value="1"/>
</dbReference>
<dbReference type="PROSITE" id="PS52016">
    <property type="entry name" value="TONB_DEPENDENT_REC_3"/>
    <property type="match status" value="1"/>
</dbReference>
<dbReference type="Pfam" id="PF17973">
    <property type="entry name" value="bMG10"/>
    <property type="match status" value="1"/>
</dbReference>
<gene>
    <name evidence="3" type="ORF">DCC35_07205</name>
</gene>
<dbReference type="GO" id="GO:0009279">
    <property type="term" value="C:cell outer membrane"/>
    <property type="evidence" value="ECO:0007669"/>
    <property type="project" value="UniProtKB-SubCell"/>
</dbReference>
<dbReference type="Pfam" id="PF00207">
    <property type="entry name" value="A2M"/>
    <property type="match status" value="1"/>
</dbReference>
<dbReference type="InterPro" id="IPR001599">
    <property type="entry name" value="Macroglobln_a2"/>
</dbReference>
<dbReference type="GO" id="GO:0004866">
    <property type="term" value="F:endopeptidase inhibitor activity"/>
    <property type="evidence" value="ECO:0007669"/>
    <property type="project" value="InterPro"/>
</dbReference>
<keyword evidence="1" id="KW-0998">Cell outer membrane</keyword>
<comment type="subcellular location">
    <subcellularLocation>
        <location evidence="1">Cell outer membrane</location>
        <topology evidence="1">Multi-pass membrane protein</topology>
    </subcellularLocation>
</comment>
<evidence type="ECO:0000256" key="1">
    <source>
        <dbReference type="PROSITE-ProRule" id="PRU01360"/>
    </source>
</evidence>
<dbReference type="InterPro" id="IPR008969">
    <property type="entry name" value="CarboxyPept-like_regulatory"/>
</dbReference>
<evidence type="ECO:0000259" key="2">
    <source>
        <dbReference type="SMART" id="SM01360"/>
    </source>
</evidence>
<evidence type="ECO:0000313" key="3">
    <source>
        <dbReference type="EMBL" id="QCK14545.1"/>
    </source>
</evidence>
<dbReference type="InterPro" id="IPR051802">
    <property type="entry name" value="YfhM-like"/>
</dbReference>
<protein>
    <recommendedName>
        <fullName evidence="2">Alpha-2-macroglobulin domain-containing protein</fullName>
    </recommendedName>
</protein>
<evidence type="ECO:0000313" key="4">
    <source>
        <dbReference type="Proteomes" id="UP000298616"/>
    </source>
</evidence>
<dbReference type="RefSeq" id="WP_137090132.1">
    <property type="nucleotide sequence ID" value="NZ_CP028923.1"/>
</dbReference>
<dbReference type="Pfam" id="PF07715">
    <property type="entry name" value="Plug"/>
    <property type="match status" value="1"/>
</dbReference>
<dbReference type="EMBL" id="CP028923">
    <property type="protein sequence ID" value="QCK14545.1"/>
    <property type="molecule type" value="Genomic_DNA"/>
</dbReference>
<dbReference type="PANTHER" id="PTHR40094">
    <property type="entry name" value="ALPHA-2-MACROGLOBULIN HOMOLOG"/>
    <property type="match status" value="1"/>
</dbReference>
<dbReference type="KEGG" id="fpf:DCC35_07205"/>
<dbReference type="SUPFAM" id="SSF49464">
    <property type="entry name" value="Carboxypeptidase regulatory domain-like"/>
    <property type="match status" value="1"/>
</dbReference>
<dbReference type="Gene3D" id="2.60.40.1120">
    <property type="entry name" value="Carboxypeptidase-like, regulatory domain"/>
    <property type="match status" value="1"/>
</dbReference>
<keyword evidence="4" id="KW-1185">Reference proteome</keyword>
<sequence>MTTDKNRELMELNPYRDGGYSFQFYLHDSLKMKLDRYYRISLTDGHWNNYITGGFKYEEYELKSIDLTLRSGKTEHYNNDTLKIYARGFDENDLNVFDGRLEITAFTKSTTGFFSKNVFVPDTLFSKNLPLKQTGETEIKIPSSCFPKANIEYKVRVRLLTSDNESITKEKTLNYYYSRDHFTLSLDIDSLTFRYFEDLNEKEIYAAIYSEDHFGNQKLIDSTKLPSSLPISPYIERYILKSDKKKQFFNMNLEESRLQVYSSRDSDSIYIDIKNPRDIPFTYHIYKRNKEKESGYSKKLSYSQRTYTKNEYFLSVQYLWAGRIVNENYSIPLIEDELKISIDGPALVYPGQKTEITVSVTNVDGDPVQGVDLTAYSITSKFKDNGPDVPSFEEQRKGKELINKFTIQNKIAPGYLDKKLNYDTWKALAGLDSIEYYKFLYPGENMYRTDFYTKDSVTQFAPYVISEGQVDPVQVIYVDNIPIYFAWNTIPAPYSFRISSGFHKITLRTATNEITLPYVGFMPGEKLIFSIDKDNYKDENLVLKEKKPFLSEQEKQLLYPYILNYKDSFHNKFTFVEDGENLYLLNIPNTRSNYSNYSGPVSGSLKLNSLENYETSFFFERNFNYEFKEGIIKMREWNDGLKYPASLNHTPSQKFDHTIITADSIKRWNDLYKQKLKLSNRKYNNPGKTLDGYGRLKTEIINTKKKERELLNILLFKSDDADFIRIYPGNINIFHQLDSGNYKLVYFYTGSYYREFDSISVRTNGLNYTRLDYSNEMKKDSFSIKVNELIESVIYNRGKFYDKNDPVQKNIKNTFLKEKTYTGPGARISGIVKDLSGEGIPGVNVIVKGTNQGTVTDIQGQFNLTIPSGFGIVVVSSIGYVIKEIPVDNSFLDIQLEEDVNELSEVVVTGYAVSSKRKSLSASVSTLNGSVAGVNILADSELMGSTNNIQIRGVNSMIANSKPLIVIDGVIYDGDTENLNMDTIGNVNVLKSEEATALYGARAANGVMIITTKGFTGNPAPGLKNSGAEFGNDFLESTLQSSSIRNNFSDYAFWQPKLQTDKNGKATFEVTFPDDVTKWKTIYLAMNAKKQSGKTTGQIKSYKPIMAQLSLPRFLVEGDEAIAIGKAKNYIADTLQVQTRFELNGDEKFSKNVQLINSSIDSLHLTGKGDSLKAKYYLEKEDGYFDGEERSIKVYKKGLKETIGSFIALRNDTTVELSFDPEKGPVKIHARADLLEVFEDEAIGVTNYRYLCNEQIASKIKSLLALKKINNYQKKEFKYDNKINKLVKKLINNQKDSGFWGWWKNSPETIWISMHVIEALHQAQKEGYNVELDISKLSQTLIIKLKSEKTGISNKIDILKTLIDLDTSANYSDLILDIDSMKYKTLGTMLDLMSLKQKAGLEINLDTLDTFKKETMFGNVYFTDGNTYFRSIYENDIQTSLKAYRLYANDSSVNHKETLQKITGYILEKRKNRYWANTFESARIIETIVPNLFGKKSESVKPQLSFSSQIDSLVTTFPFDAELQPTESISVSKTGDFPVYLTSFQQYWNETPERKSADFKITSEFEEYSGNMLEAGKEVTLKVTVKVNKAAEYVMMNIPVPAGCSYSEKPQNHPYAVHTEYFKNEAAIFCQRLPEGTYTYKIKLIPRYTGKYSLNPAKIELMYFPTFNANEELKSIVIE</sequence>
<keyword evidence="1" id="KW-0472">Membrane</keyword>
<keyword evidence="1" id="KW-1134">Transmembrane beta strand</keyword>
<proteinExistence type="inferred from homology"/>
<dbReference type="InterPro" id="IPR008930">
    <property type="entry name" value="Terpenoid_cyclase/PrenylTrfase"/>
</dbReference>
<dbReference type="SUPFAM" id="SSF48239">
    <property type="entry name" value="Terpenoid cyclases/Protein prenyltransferases"/>
    <property type="match status" value="1"/>
</dbReference>
<keyword evidence="1" id="KW-0813">Transport</keyword>
<dbReference type="Gene3D" id="1.50.10.20">
    <property type="match status" value="1"/>
</dbReference>
<dbReference type="CDD" id="cd00688">
    <property type="entry name" value="ISOPREN_C2_like"/>
    <property type="match status" value="1"/>
</dbReference>
<dbReference type="OrthoDB" id="9767116at2"/>
<name>A0A4D7JUN6_9BACT</name>
<dbReference type="InterPro" id="IPR012910">
    <property type="entry name" value="Plug_dom"/>
</dbReference>
<dbReference type="InterPro" id="IPR037066">
    <property type="entry name" value="Plug_dom_sf"/>
</dbReference>
<dbReference type="SUPFAM" id="SSF56935">
    <property type="entry name" value="Porins"/>
    <property type="match status" value="1"/>
</dbReference>
<accession>A0A4D7JUN6</accession>
<comment type="similarity">
    <text evidence="1">Belongs to the TonB-dependent receptor family.</text>
</comment>
<dbReference type="Proteomes" id="UP000298616">
    <property type="component" value="Chromosome"/>
</dbReference>
<dbReference type="Gene3D" id="2.170.130.10">
    <property type="entry name" value="TonB-dependent receptor, plug domain"/>
    <property type="match status" value="1"/>
</dbReference>
<organism evidence="3 4">
    <name type="scientific">Mangrovivirga cuniculi</name>
    <dbReference type="NCBI Taxonomy" id="2715131"/>
    <lineage>
        <taxon>Bacteria</taxon>
        <taxon>Pseudomonadati</taxon>
        <taxon>Bacteroidota</taxon>
        <taxon>Cytophagia</taxon>
        <taxon>Cytophagales</taxon>
        <taxon>Mangrovivirgaceae</taxon>
        <taxon>Mangrovivirga</taxon>
    </lineage>
</organism>
<dbReference type="InterPro" id="IPR041246">
    <property type="entry name" value="Bact_MG10"/>
</dbReference>
<dbReference type="PANTHER" id="PTHR40094:SF1">
    <property type="entry name" value="UBIQUITIN DOMAIN-CONTAINING PROTEIN"/>
    <property type="match status" value="1"/>
</dbReference>
<dbReference type="InterPro" id="IPR039426">
    <property type="entry name" value="TonB-dep_rcpt-like"/>
</dbReference>
<feature type="domain" description="Alpha-2-macroglobulin" evidence="2">
    <location>
        <begin position="1052"/>
        <end position="1141"/>
    </location>
</feature>
<keyword evidence="1" id="KW-0812">Transmembrane</keyword>